<dbReference type="AlphaFoldDB" id="A0A2I0UJL4"/>
<dbReference type="Proteomes" id="UP000233556">
    <property type="component" value="Unassembled WGS sequence"/>
</dbReference>
<evidence type="ECO:0000313" key="2">
    <source>
        <dbReference type="Proteomes" id="UP000233556"/>
    </source>
</evidence>
<dbReference type="EMBL" id="KZ505721">
    <property type="protein sequence ID" value="PKU46230.1"/>
    <property type="molecule type" value="Genomic_DNA"/>
</dbReference>
<keyword evidence="2" id="KW-1185">Reference proteome</keyword>
<accession>A0A2I0UJL4</accession>
<dbReference type="PANTHER" id="PTHR33332">
    <property type="entry name" value="REVERSE TRANSCRIPTASE DOMAIN-CONTAINING PROTEIN"/>
    <property type="match status" value="1"/>
</dbReference>
<reference evidence="2" key="2">
    <citation type="submission" date="2017-12" db="EMBL/GenBank/DDBJ databases">
        <title>Genome sequence of the Bar-tailed Godwit (Limosa lapponica baueri).</title>
        <authorList>
            <person name="Lima N.C.B."/>
            <person name="Parody-Merino A.M."/>
            <person name="Battley P.F."/>
            <person name="Fidler A.E."/>
            <person name="Prosdocimi F."/>
        </authorList>
    </citation>
    <scope>NUCLEOTIDE SEQUENCE [LARGE SCALE GENOMIC DNA]</scope>
</reference>
<evidence type="ECO:0000313" key="1">
    <source>
        <dbReference type="EMBL" id="PKU46230.1"/>
    </source>
</evidence>
<gene>
    <name evidence="1" type="ORF">llap_3454</name>
</gene>
<proteinExistence type="predicted"/>
<reference evidence="2" key="1">
    <citation type="submission" date="2017-11" db="EMBL/GenBank/DDBJ databases">
        <authorList>
            <person name="Lima N.C."/>
            <person name="Parody-Merino A.M."/>
            <person name="Battley P.F."/>
            <person name="Fidler A.E."/>
            <person name="Prosdocimi F."/>
        </authorList>
    </citation>
    <scope>NUCLEOTIDE SEQUENCE [LARGE SCALE GENOMIC DNA]</scope>
</reference>
<sequence length="192" mass="21582">MYNEIECTLSQFADITKLCGAVDMPQGRDDIQRDLDRLQWWALANLIKVNQAKCKVLHLGWGNPRHKYRLGGEWLESSPEEKDLGVLVDELAICTGSQESQPHPALHQKKCGQQVKGGDSAPLLCSHETPPGVLRPALEYSTQERHGPIVVHPEEGHEDDHRAGPCEDSLRELGLFSLEERRLWGDLIEAHL</sequence>
<evidence type="ECO:0008006" key="3">
    <source>
        <dbReference type="Google" id="ProtNLM"/>
    </source>
</evidence>
<protein>
    <recommendedName>
        <fullName evidence="3">Rna-directed dna polymerase from mobile element jockey-like</fullName>
    </recommendedName>
</protein>
<organism evidence="1 2">
    <name type="scientific">Limosa lapponica baueri</name>
    <dbReference type="NCBI Taxonomy" id="1758121"/>
    <lineage>
        <taxon>Eukaryota</taxon>
        <taxon>Metazoa</taxon>
        <taxon>Chordata</taxon>
        <taxon>Craniata</taxon>
        <taxon>Vertebrata</taxon>
        <taxon>Euteleostomi</taxon>
        <taxon>Archelosauria</taxon>
        <taxon>Archosauria</taxon>
        <taxon>Dinosauria</taxon>
        <taxon>Saurischia</taxon>
        <taxon>Theropoda</taxon>
        <taxon>Coelurosauria</taxon>
        <taxon>Aves</taxon>
        <taxon>Neognathae</taxon>
        <taxon>Neoaves</taxon>
        <taxon>Charadriiformes</taxon>
        <taxon>Scolopacidae</taxon>
        <taxon>Limosa</taxon>
    </lineage>
</organism>
<name>A0A2I0UJL4_LIMLA</name>